<evidence type="ECO:0000259" key="2">
    <source>
        <dbReference type="Pfam" id="PF09851"/>
    </source>
</evidence>
<sequence>MRVSIRSLVCGVLAFGIGLASLLGLLADLVSVDLSLMSLVDTRYNSISVIGENGFQVFDFKSALFDGTTHREWVVYLSAAISILQCVVGVAAIVVGACSVAFKNCETAARALIISCLVALMLYMVCGILYVSQFKELLCESIAGEEYEDYKDQIMEAMEQMFPMKTLAYLPLIFGVLFTIAYFVCAKMVPDIRLAGGYYRQDVERIQQKAARKNMYGMPNEEMAAAYGPQCDRMPNAYPAGAPVPPVPPVPPYAQNTFVSPPAPYGQNSFVPPVMPYGQNPFAPPVNAAPATEEEKMKLLQKYAAFHKEGIITDEEFEAKKKELLGI</sequence>
<comment type="caution">
    <text evidence="3">The sequence shown here is derived from an EMBL/GenBank/DDBJ whole genome shotgun (WGS) entry which is preliminary data.</text>
</comment>
<reference evidence="3" key="2">
    <citation type="submission" date="2021-04" db="EMBL/GenBank/DDBJ databases">
        <authorList>
            <person name="Gilroy R."/>
        </authorList>
    </citation>
    <scope>NUCLEOTIDE SEQUENCE</scope>
    <source>
        <strain evidence="3">CHK199-9574</strain>
    </source>
</reference>
<dbReference type="Pfam" id="PF09851">
    <property type="entry name" value="SHOCT"/>
    <property type="match status" value="1"/>
</dbReference>
<accession>A0A9D1Z7S5</accession>
<feature type="domain" description="SHOCT" evidence="2">
    <location>
        <begin position="300"/>
        <end position="325"/>
    </location>
</feature>
<evidence type="ECO:0000313" key="3">
    <source>
        <dbReference type="EMBL" id="HIY77799.1"/>
    </source>
</evidence>
<dbReference type="EMBL" id="DXCO01000016">
    <property type="protein sequence ID" value="HIY77799.1"/>
    <property type="molecule type" value="Genomic_DNA"/>
</dbReference>
<reference evidence="3" key="1">
    <citation type="journal article" date="2021" name="PeerJ">
        <title>Extensive microbial diversity within the chicken gut microbiome revealed by metagenomics and culture.</title>
        <authorList>
            <person name="Gilroy R."/>
            <person name="Ravi A."/>
            <person name="Getino M."/>
            <person name="Pursley I."/>
            <person name="Horton D.L."/>
            <person name="Alikhan N.F."/>
            <person name="Baker D."/>
            <person name="Gharbi K."/>
            <person name="Hall N."/>
            <person name="Watson M."/>
            <person name="Adriaenssens E.M."/>
            <person name="Foster-Nyarko E."/>
            <person name="Jarju S."/>
            <person name="Secka A."/>
            <person name="Antonio M."/>
            <person name="Oren A."/>
            <person name="Chaudhuri R.R."/>
            <person name="La Ragione R."/>
            <person name="Hildebrand F."/>
            <person name="Pallen M.J."/>
        </authorList>
    </citation>
    <scope>NUCLEOTIDE SEQUENCE</scope>
    <source>
        <strain evidence="3">CHK199-9574</strain>
    </source>
</reference>
<protein>
    <submittedName>
        <fullName evidence="3">SHOCT domain-containing protein</fullName>
    </submittedName>
</protein>
<feature type="transmembrane region" description="Helical" evidence="1">
    <location>
        <begin position="73"/>
        <end position="102"/>
    </location>
</feature>
<evidence type="ECO:0000256" key="1">
    <source>
        <dbReference type="SAM" id="Phobius"/>
    </source>
</evidence>
<feature type="transmembrane region" description="Helical" evidence="1">
    <location>
        <begin position="167"/>
        <end position="185"/>
    </location>
</feature>
<keyword evidence="1" id="KW-0812">Transmembrane</keyword>
<organism evidence="3 4">
    <name type="scientific">Candidatus Borkfalkia excrementavium</name>
    <dbReference type="NCBI Taxonomy" id="2838505"/>
    <lineage>
        <taxon>Bacteria</taxon>
        <taxon>Bacillati</taxon>
        <taxon>Bacillota</taxon>
        <taxon>Clostridia</taxon>
        <taxon>Christensenellales</taxon>
        <taxon>Christensenellaceae</taxon>
        <taxon>Candidatus Borkfalkia</taxon>
    </lineage>
</organism>
<dbReference type="Proteomes" id="UP000824135">
    <property type="component" value="Unassembled WGS sequence"/>
</dbReference>
<name>A0A9D1Z7S5_9FIRM</name>
<feature type="transmembrane region" description="Helical" evidence="1">
    <location>
        <begin position="109"/>
        <end position="131"/>
    </location>
</feature>
<proteinExistence type="predicted"/>
<keyword evidence="1" id="KW-0472">Membrane</keyword>
<gene>
    <name evidence="3" type="ORF">H9728_02025</name>
</gene>
<keyword evidence="1" id="KW-1133">Transmembrane helix</keyword>
<dbReference type="InterPro" id="IPR018649">
    <property type="entry name" value="SHOCT"/>
</dbReference>
<evidence type="ECO:0000313" key="4">
    <source>
        <dbReference type="Proteomes" id="UP000824135"/>
    </source>
</evidence>
<dbReference type="AlphaFoldDB" id="A0A9D1Z7S5"/>